<feature type="transmembrane region" description="Helical" evidence="1">
    <location>
        <begin position="80"/>
        <end position="99"/>
    </location>
</feature>
<evidence type="ECO:0000256" key="1">
    <source>
        <dbReference type="SAM" id="Phobius"/>
    </source>
</evidence>
<dbReference type="EMBL" id="FOIZ01000001">
    <property type="protein sequence ID" value="SEW19366.1"/>
    <property type="molecule type" value="Genomic_DNA"/>
</dbReference>
<dbReference type="RefSeq" id="WP_089992275.1">
    <property type="nucleotide sequence ID" value="NZ_FOIZ01000001.1"/>
</dbReference>
<keyword evidence="1" id="KW-0472">Membrane</keyword>
<keyword evidence="3" id="KW-1185">Reference proteome</keyword>
<name>A0A1I0PXL7_9RHOB</name>
<sequence>MKTPGSHPDTTTAVSSILAHLHRLLRKELALLKSEMSARLNRVFVACALLAAAMVIAVAGFHVLTAAAVAALIASGFSPTAAACIIAALCLLIAGGLVWKGTTMLKSASLVPHDTISTIRKDARALKETYNG</sequence>
<evidence type="ECO:0000313" key="2">
    <source>
        <dbReference type="EMBL" id="SEW19366.1"/>
    </source>
</evidence>
<feature type="transmembrane region" description="Helical" evidence="1">
    <location>
        <begin position="43"/>
        <end position="74"/>
    </location>
</feature>
<gene>
    <name evidence="2" type="ORF">SAMN04488515_1519</name>
</gene>
<keyword evidence="1" id="KW-0812">Transmembrane</keyword>
<dbReference type="STRING" id="364200.SAMN04488515_1519"/>
<dbReference type="InterPro" id="IPR009937">
    <property type="entry name" value="Phage_holin_3_6"/>
</dbReference>
<protein>
    <submittedName>
        <fullName evidence="2">Putative Holin-X, holin superfamily III</fullName>
    </submittedName>
</protein>
<reference evidence="2 3" key="1">
    <citation type="submission" date="2016-10" db="EMBL/GenBank/DDBJ databases">
        <authorList>
            <person name="de Groot N.N."/>
        </authorList>
    </citation>
    <scope>NUCLEOTIDE SEQUENCE [LARGE SCALE GENOMIC DNA]</scope>
    <source>
        <strain evidence="2 3">DSM 17925</strain>
    </source>
</reference>
<dbReference type="Pfam" id="PF07332">
    <property type="entry name" value="Phage_holin_3_6"/>
    <property type="match status" value="1"/>
</dbReference>
<organism evidence="2 3">
    <name type="scientific">Cognatiyoonia koreensis</name>
    <dbReference type="NCBI Taxonomy" id="364200"/>
    <lineage>
        <taxon>Bacteria</taxon>
        <taxon>Pseudomonadati</taxon>
        <taxon>Pseudomonadota</taxon>
        <taxon>Alphaproteobacteria</taxon>
        <taxon>Rhodobacterales</taxon>
        <taxon>Paracoccaceae</taxon>
        <taxon>Cognatiyoonia</taxon>
    </lineage>
</organism>
<dbReference type="Proteomes" id="UP000199167">
    <property type="component" value="Unassembled WGS sequence"/>
</dbReference>
<dbReference type="AlphaFoldDB" id="A0A1I0PXL7"/>
<evidence type="ECO:0000313" key="3">
    <source>
        <dbReference type="Proteomes" id="UP000199167"/>
    </source>
</evidence>
<accession>A0A1I0PXL7</accession>
<proteinExistence type="predicted"/>
<keyword evidence="1" id="KW-1133">Transmembrane helix</keyword>